<dbReference type="EMBL" id="LLZH01000097">
    <property type="protein sequence ID" value="KUL35913.1"/>
    <property type="molecule type" value="Genomic_DNA"/>
</dbReference>
<dbReference type="GO" id="GO:0005829">
    <property type="term" value="C:cytosol"/>
    <property type="evidence" value="ECO:0007669"/>
    <property type="project" value="TreeGrafter"/>
</dbReference>
<dbReference type="AlphaFoldDB" id="A0A0X3UTK5"/>
<protein>
    <submittedName>
        <fullName evidence="1">Haloacid dehalogenase</fullName>
    </submittedName>
</protein>
<dbReference type="GO" id="GO:0008967">
    <property type="term" value="F:phosphoglycolate phosphatase activity"/>
    <property type="evidence" value="ECO:0007669"/>
    <property type="project" value="TreeGrafter"/>
</dbReference>
<evidence type="ECO:0000313" key="1">
    <source>
        <dbReference type="EMBL" id="KUL35913.1"/>
    </source>
</evidence>
<sequence length="248" mass="26871">MDAGAAVIPAALLLDFGGVLADARDSRRIAPPELVLRIFNLVRGALQPGEIQRGLTDGAEAYSRWRDEDWPDELPQAEVWERFVIRGWPPAAQVPVRGAVAKLSYDWAWRDDWELRPGIPEALAAYTAAGVPLAVVSNTLCGAAHRDFLAKAGVGHLFAVQVYSDEAGVRKPNPQMIWNATDALGVPPSGCWFVGDSRRRDVACARRADVGRAVLMPSGRVDPDDPVLSPEPDVTVEDGHALAQLILQ</sequence>
<dbReference type="PANTHER" id="PTHR43434:SF1">
    <property type="entry name" value="PHOSPHOGLYCOLATE PHOSPHATASE"/>
    <property type="match status" value="1"/>
</dbReference>
<gene>
    <name evidence="1" type="ORF">ADL15_14280</name>
</gene>
<dbReference type="InterPro" id="IPR036412">
    <property type="entry name" value="HAD-like_sf"/>
</dbReference>
<accession>A0A0X3UTK5</accession>
<dbReference type="Gene3D" id="3.40.50.1000">
    <property type="entry name" value="HAD superfamily/HAD-like"/>
    <property type="match status" value="1"/>
</dbReference>
<dbReference type="SFLD" id="SFLDG01129">
    <property type="entry name" value="C1.5:_HAD__Beta-PGM__Phosphata"/>
    <property type="match status" value="1"/>
</dbReference>
<dbReference type="Proteomes" id="UP000053244">
    <property type="component" value="Unassembled WGS sequence"/>
</dbReference>
<dbReference type="InterPro" id="IPR050155">
    <property type="entry name" value="HAD-like_hydrolase_sf"/>
</dbReference>
<evidence type="ECO:0000313" key="2">
    <source>
        <dbReference type="Proteomes" id="UP000053244"/>
    </source>
</evidence>
<name>A0A0X3UTK5_9ACTN</name>
<reference evidence="1 2" key="1">
    <citation type="submission" date="2015-10" db="EMBL/GenBank/DDBJ databases">
        <authorList>
            <person name="Gilbert D.G."/>
        </authorList>
    </citation>
    <scope>NUCLEOTIDE SEQUENCE [LARGE SCALE GENOMIC DNA]</scope>
    <source>
        <strain evidence="1 2">NRRL B-16712</strain>
    </source>
</reference>
<organism evidence="1 2">
    <name type="scientific">Actinoplanes awajinensis subsp. mycoplanecinus</name>
    <dbReference type="NCBI Taxonomy" id="135947"/>
    <lineage>
        <taxon>Bacteria</taxon>
        <taxon>Bacillati</taxon>
        <taxon>Actinomycetota</taxon>
        <taxon>Actinomycetes</taxon>
        <taxon>Micromonosporales</taxon>
        <taxon>Micromonosporaceae</taxon>
        <taxon>Actinoplanes</taxon>
    </lineage>
</organism>
<keyword evidence="2" id="KW-1185">Reference proteome</keyword>
<dbReference type="InterPro" id="IPR023214">
    <property type="entry name" value="HAD_sf"/>
</dbReference>
<dbReference type="Pfam" id="PF00702">
    <property type="entry name" value="Hydrolase"/>
    <property type="match status" value="1"/>
</dbReference>
<dbReference type="SUPFAM" id="SSF56784">
    <property type="entry name" value="HAD-like"/>
    <property type="match status" value="1"/>
</dbReference>
<proteinExistence type="predicted"/>
<dbReference type="NCBIfam" id="TIGR01549">
    <property type="entry name" value="HAD-SF-IA-v1"/>
    <property type="match status" value="1"/>
</dbReference>
<comment type="caution">
    <text evidence="1">The sequence shown here is derived from an EMBL/GenBank/DDBJ whole genome shotgun (WGS) entry which is preliminary data.</text>
</comment>
<dbReference type="GO" id="GO:0006281">
    <property type="term" value="P:DNA repair"/>
    <property type="evidence" value="ECO:0007669"/>
    <property type="project" value="TreeGrafter"/>
</dbReference>
<dbReference type="PANTHER" id="PTHR43434">
    <property type="entry name" value="PHOSPHOGLYCOLATE PHOSPHATASE"/>
    <property type="match status" value="1"/>
</dbReference>
<dbReference type="SFLD" id="SFLDS00003">
    <property type="entry name" value="Haloacid_Dehalogenase"/>
    <property type="match status" value="1"/>
</dbReference>
<dbReference type="PRINTS" id="PR00413">
    <property type="entry name" value="HADHALOGNASE"/>
</dbReference>
<dbReference type="InterPro" id="IPR006439">
    <property type="entry name" value="HAD-SF_hydro_IA"/>
</dbReference>